<reference evidence="2 3" key="1">
    <citation type="journal article" date="2018" name="Front. Plant Sci.">
        <title>Red Clover (Trifolium pratense) and Zigzag Clover (T. medium) - A Picture of Genomic Similarities and Differences.</title>
        <authorList>
            <person name="Dluhosova J."/>
            <person name="Istvanek J."/>
            <person name="Nedelnik J."/>
            <person name="Repkova J."/>
        </authorList>
    </citation>
    <scope>NUCLEOTIDE SEQUENCE [LARGE SCALE GENOMIC DNA]</scope>
    <source>
        <strain evidence="3">cv. 10/8</strain>
        <tissue evidence="2">Leaf</tissue>
    </source>
</reference>
<proteinExistence type="predicted"/>
<feature type="compositionally biased region" description="Low complexity" evidence="1">
    <location>
        <begin position="24"/>
        <end position="33"/>
    </location>
</feature>
<accession>A0A392SX09</accession>
<evidence type="ECO:0000313" key="3">
    <source>
        <dbReference type="Proteomes" id="UP000265520"/>
    </source>
</evidence>
<protein>
    <submittedName>
        <fullName evidence="2">Uncharacterized protein</fullName>
    </submittedName>
</protein>
<feature type="non-terminal residue" evidence="2">
    <location>
        <position position="64"/>
    </location>
</feature>
<comment type="caution">
    <text evidence="2">The sequence shown here is derived from an EMBL/GenBank/DDBJ whole genome shotgun (WGS) entry which is preliminary data.</text>
</comment>
<feature type="compositionally biased region" description="Polar residues" evidence="1">
    <location>
        <begin position="8"/>
        <end position="23"/>
    </location>
</feature>
<sequence>MLHHHNRSSVSASSQFCNSVTAGSSSQSNSRGSDMLQWQRPSSGWWKCNVDASLAQNSSYTGWG</sequence>
<dbReference type="EMBL" id="LXQA010462403">
    <property type="protein sequence ID" value="MCI53391.1"/>
    <property type="molecule type" value="Genomic_DNA"/>
</dbReference>
<evidence type="ECO:0000256" key="1">
    <source>
        <dbReference type="SAM" id="MobiDB-lite"/>
    </source>
</evidence>
<dbReference type="AlphaFoldDB" id="A0A392SX09"/>
<evidence type="ECO:0000313" key="2">
    <source>
        <dbReference type="EMBL" id="MCI53391.1"/>
    </source>
</evidence>
<feature type="region of interest" description="Disordered" evidence="1">
    <location>
        <begin position="1"/>
        <end position="38"/>
    </location>
</feature>
<keyword evidence="3" id="KW-1185">Reference proteome</keyword>
<organism evidence="2 3">
    <name type="scientific">Trifolium medium</name>
    <dbReference type="NCBI Taxonomy" id="97028"/>
    <lineage>
        <taxon>Eukaryota</taxon>
        <taxon>Viridiplantae</taxon>
        <taxon>Streptophyta</taxon>
        <taxon>Embryophyta</taxon>
        <taxon>Tracheophyta</taxon>
        <taxon>Spermatophyta</taxon>
        <taxon>Magnoliopsida</taxon>
        <taxon>eudicotyledons</taxon>
        <taxon>Gunneridae</taxon>
        <taxon>Pentapetalae</taxon>
        <taxon>rosids</taxon>
        <taxon>fabids</taxon>
        <taxon>Fabales</taxon>
        <taxon>Fabaceae</taxon>
        <taxon>Papilionoideae</taxon>
        <taxon>50 kb inversion clade</taxon>
        <taxon>NPAAA clade</taxon>
        <taxon>Hologalegina</taxon>
        <taxon>IRL clade</taxon>
        <taxon>Trifolieae</taxon>
        <taxon>Trifolium</taxon>
    </lineage>
</organism>
<name>A0A392SX09_9FABA</name>
<dbReference type="Proteomes" id="UP000265520">
    <property type="component" value="Unassembled WGS sequence"/>
</dbReference>